<organism evidence="2 3">
    <name type="scientific">Ornithinibacillus xuwenensis</name>
    <dbReference type="NCBI Taxonomy" id="3144668"/>
    <lineage>
        <taxon>Bacteria</taxon>
        <taxon>Bacillati</taxon>
        <taxon>Bacillota</taxon>
        <taxon>Bacilli</taxon>
        <taxon>Bacillales</taxon>
        <taxon>Bacillaceae</taxon>
        <taxon>Ornithinibacillus</taxon>
    </lineage>
</organism>
<feature type="region of interest" description="Disordered" evidence="1">
    <location>
        <begin position="30"/>
        <end position="79"/>
    </location>
</feature>
<dbReference type="EMBL" id="JBDIML010000007">
    <property type="protein sequence ID" value="MEN2768867.1"/>
    <property type="molecule type" value="Genomic_DNA"/>
</dbReference>
<evidence type="ECO:0000313" key="3">
    <source>
        <dbReference type="Proteomes" id="UP001444625"/>
    </source>
</evidence>
<gene>
    <name evidence="2" type="ORF">ABC228_16920</name>
</gene>
<feature type="compositionally biased region" description="Acidic residues" evidence="1">
    <location>
        <begin position="60"/>
        <end position="71"/>
    </location>
</feature>
<comment type="caution">
    <text evidence="2">The sequence shown here is derived from an EMBL/GenBank/DDBJ whole genome shotgun (WGS) entry which is preliminary data.</text>
</comment>
<sequence>MMRKQSSKIISLVAVFILFILLVACKDKEENTTGKTDGKEAVEEKVDSEEEESTAANQNNEDDSEESEDVSFEVKDSKAPKDQGELNVWFKGDVEVVDHTITVKGTTNLMPESQLSLDISPEEGSIIGGDGQTKVENSGAFEIEANVPGDFEGLLHVELSFEANAQYDDAIVDHYKDGITGNFARVYYDSYEEATFTKASFQKTVVINGESESFAITEPKWRIPDDIGNPAVWINSKVEKFQDYVVVNIESNLVEGTYINATADIPNYITTGFSGSAYTNPDGTAVLYIEDPAKDSRIKDLSEYEIEIEVDPSNGNNGKQVLEVYGEAGEKLKGDLVYNTDDGKAISQRLTIEVE</sequence>
<keyword evidence="3" id="KW-1185">Reference proteome</keyword>
<evidence type="ECO:0008006" key="4">
    <source>
        <dbReference type="Google" id="ProtNLM"/>
    </source>
</evidence>
<feature type="compositionally biased region" description="Basic and acidic residues" evidence="1">
    <location>
        <begin position="30"/>
        <end position="45"/>
    </location>
</feature>
<reference evidence="2 3" key="1">
    <citation type="submission" date="2024-05" db="EMBL/GenBank/DDBJ databases">
        <authorList>
            <person name="Haq I."/>
            <person name="Ullah Z."/>
            <person name="Ahmad R."/>
            <person name="Li M."/>
            <person name="Tong Y."/>
        </authorList>
    </citation>
    <scope>NUCLEOTIDE SEQUENCE [LARGE SCALE GENOMIC DNA]</scope>
    <source>
        <strain evidence="2 3">16A2E</strain>
    </source>
</reference>
<evidence type="ECO:0000313" key="2">
    <source>
        <dbReference type="EMBL" id="MEN2768867.1"/>
    </source>
</evidence>
<evidence type="ECO:0000256" key="1">
    <source>
        <dbReference type="SAM" id="MobiDB-lite"/>
    </source>
</evidence>
<accession>A0ABU9XPT8</accession>
<protein>
    <recommendedName>
        <fullName evidence="4">Lipoprotein</fullName>
    </recommendedName>
</protein>
<name>A0ABU9XPT8_9BACI</name>
<dbReference type="PROSITE" id="PS51257">
    <property type="entry name" value="PROKAR_LIPOPROTEIN"/>
    <property type="match status" value="1"/>
</dbReference>
<dbReference type="Proteomes" id="UP001444625">
    <property type="component" value="Unassembled WGS sequence"/>
</dbReference>
<proteinExistence type="predicted"/>
<dbReference type="RefSeq" id="WP_345826357.1">
    <property type="nucleotide sequence ID" value="NZ_JBDIML010000007.1"/>
</dbReference>